<dbReference type="SUPFAM" id="SSF51161">
    <property type="entry name" value="Trimeric LpxA-like enzymes"/>
    <property type="match status" value="1"/>
</dbReference>
<dbReference type="Gene3D" id="2.160.10.10">
    <property type="entry name" value="Hexapeptide repeat proteins"/>
    <property type="match status" value="1"/>
</dbReference>
<dbReference type="RefSeq" id="WP_005976712.1">
    <property type="nucleotide sequence ID" value="NZ_BAABXY010000001.1"/>
</dbReference>
<dbReference type="PANTHER" id="PTHR13061:SF29">
    <property type="entry name" value="GAMMA CARBONIC ANHYDRASE-LIKE 1, MITOCHONDRIAL-RELATED"/>
    <property type="match status" value="1"/>
</dbReference>
<dbReference type="AlphaFoldDB" id="A0AAX2JAX2"/>
<dbReference type="KEGG" id="ful:C4N20_12105"/>
<reference evidence="1 2" key="1">
    <citation type="submission" date="2018-06" db="EMBL/GenBank/DDBJ databases">
        <authorList>
            <consortium name="Pathogen Informatics"/>
            <person name="Doyle S."/>
        </authorList>
    </citation>
    <scope>NUCLEOTIDE SEQUENCE [LARGE SCALE GENOMIC DNA]</scope>
    <source>
        <strain evidence="1 2">NCTC12112</strain>
    </source>
</reference>
<evidence type="ECO:0000313" key="2">
    <source>
        <dbReference type="Proteomes" id="UP000249008"/>
    </source>
</evidence>
<gene>
    <name evidence="1" type="primary">yrdA</name>
    <name evidence="1" type="ORF">NCTC12112_00981</name>
</gene>
<organism evidence="1 2">
    <name type="scientific">Fusobacterium ulcerans</name>
    <dbReference type="NCBI Taxonomy" id="861"/>
    <lineage>
        <taxon>Bacteria</taxon>
        <taxon>Fusobacteriati</taxon>
        <taxon>Fusobacteriota</taxon>
        <taxon>Fusobacteriia</taxon>
        <taxon>Fusobacteriales</taxon>
        <taxon>Fusobacteriaceae</taxon>
        <taxon>Fusobacterium</taxon>
    </lineage>
</organism>
<dbReference type="EMBL" id="LS483487">
    <property type="protein sequence ID" value="SQJ00822.1"/>
    <property type="molecule type" value="Genomic_DNA"/>
</dbReference>
<dbReference type="CDD" id="cd04645">
    <property type="entry name" value="LbH_gamma_CA_like"/>
    <property type="match status" value="1"/>
</dbReference>
<dbReference type="GeneID" id="78455559"/>
<protein>
    <submittedName>
        <fullName evidence="1">Carnitine operon protein CaiE</fullName>
    </submittedName>
</protein>
<accession>A0AAX2JAX2</accession>
<dbReference type="InterPro" id="IPR011004">
    <property type="entry name" value="Trimer_LpxA-like_sf"/>
</dbReference>
<name>A0AAX2JAX2_9FUSO</name>
<evidence type="ECO:0000313" key="1">
    <source>
        <dbReference type="EMBL" id="SQJ00822.1"/>
    </source>
</evidence>
<dbReference type="InterPro" id="IPR050484">
    <property type="entry name" value="Transf_Hexapept/Carb_Anhydrase"/>
</dbReference>
<dbReference type="InterPro" id="IPR001451">
    <property type="entry name" value="Hexapep"/>
</dbReference>
<proteinExistence type="predicted"/>
<dbReference type="InterPro" id="IPR047324">
    <property type="entry name" value="LbH_gamma_CA-like"/>
</dbReference>
<dbReference type="PANTHER" id="PTHR13061">
    <property type="entry name" value="DYNACTIN SUBUNIT P25"/>
    <property type="match status" value="1"/>
</dbReference>
<dbReference type="Proteomes" id="UP000249008">
    <property type="component" value="Chromosome 1"/>
</dbReference>
<sequence length="178" mass="19133">MIYKLKNLVPKIGKNNYIADSASVIGNVETGDNVSIWFSAVLRGDMSKITIGDDSNVQDNSTLHGDTDFPTTIGKGVTIGHNCVVHGCTVGDNSIIGMGSQILNGSVIPKNCIVSAGAVVNSKLKAEEGDLIAGSPAKVIKKLSEKHWKYLSYAKDSYLTKISRYSEDLEEITINQKD</sequence>
<dbReference type="Pfam" id="PF00132">
    <property type="entry name" value="Hexapep"/>
    <property type="match status" value="1"/>
</dbReference>